<dbReference type="InterPro" id="IPR057135">
    <property type="entry name" value="At4g27190-like_LRR"/>
</dbReference>
<dbReference type="AlphaFoldDB" id="A0A2K3LT98"/>
<dbReference type="Gene3D" id="3.80.10.10">
    <property type="entry name" value="Ribonuclease Inhibitor"/>
    <property type="match status" value="1"/>
</dbReference>
<dbReference type="ExpressionAtlas" id="A0A2K3LT98">
    <property type="expression patterns" value="baseline"/>
</dbReference>
<dbReference type="SUPFAM" id="SSF52047">
    <property type="entry name" value="RNI-like"/>
    <property type="match status" value="1"/>
</dbReference>
<sequence length="205" mass="23342">VVTECPRMEHFSLGVTDTPNLQNIQIEENDEENRWVGDLNGTVKKLFDDKVAFRKFKYLALSDYPELKSSWYGQLEKDVFCNLKHLVVHNCDFLSHVLFPSNVMQVLHGLEELEVRNCDSLEAVFDVKDLGHLEILEIESCGVLEIVAMEEGTMENSFKFPQLNKLVLGESQPDGIGNNWHRFVGDIESRKYISTSSNSSFAILG</sequence>
<accession>A0A2K3LT98</accession>
<dbReference type="Proteomes" id="UP000236291">
    <property type="component" value="Unassembled WGS sequence"/>
</dbReference>
<dbReference type="InterPro" id="IPR050905">
    <property type="entry name" value="Plant_NBS-LRR"/>
</dbReference>
<dbReference type="EMBL" id="ASHM01040532">
    <property type="protein sequence ID" value="PNX81758.1"/>
    <property type="molecule type" value="Genomic_DNA"/>
</dbReference>
<organism evidence="3 4">
    <name type="scientific">Trifolium pratense</name>
    <name type="common">Red clover</name>
    <dbReference type="NCBI Taxonomy" id="57577"/>
    <lineage>
        <taxon>Eukaryota</taxon>
        <taxon>Viridiplantae</taxon>
        <taxon>Streptophyta</taxon>
        <taxon>Embryophyta</taxon>
        <taxon>Tracheophyta</taxon>
        <taxon>Spermatophyta</taxon>
        <taxon>Magnoliopsida</taxon>
        <taxon>eudicotyledons</taxon>
        <taxon>Gunneridae</taxon>
        <taxon>Pentapetalae</taxon>
        <taxon>rosids</taxon>
        <taxon>fabids</taxon>
        <taxon>Fabales</taxon>
        <taxon>Fabaceae</taxon>
        <taxon>Papilionoideae</taxon>
        <taxon>50 kb inversion clade</taxon>
        <taxon>NPAAA clade</taxon>
        <taxon>Hologalegina</taxon>
        <taxon>IRL clade</taxon>
        <taxon>Trifolieae</taxon>
        <taxon>Trifolium</taxon>
    </lineage>
</organism>
<feature type="domain" description="Disease resistance protein At4g27190-like leucine-rich repeats" evidence="2">
    <location>
        <begin position="57"/>
        <end position="130"/>
    </location>
</feature>
<protein>
    <submittedName>
        <fullName evidence="3">Rpp4 candidate</fullName>
    </submittedName>
</protein>
<evidence type="ECO:0000259" key="2">
    <source>
        <dbReference type="Pfam" id="PF23247"/>
    </source>
</evidence>
<proteinExistence type="predicted"/>
<keyword evidence="1" id="KW-0611">Plant defense</keyword>
<reference evidence="3 4" key="2">
    <citation type="journal article" date="2017" name="Front. Plant Sci.">
        <title>Gene Classification and Mining of Molecular Markers Useful in Red Clover (Trifolium pratense) Breeding.</title>
        <authorList>
            <person name="Istvanek J."/>
            <person name="Dluhosova J."/>
            <person name="Dluhos P."/>
            <person name="Patkova L."/>
            <person name="Nedelnik J."/>
            <person name="Repkova J."/>
        </authorList>
    </citation>
    <scope>NUCLEOTIDE SEQUENCE [LARGE SCALE GENOMIC DNA]</scope>
    <source>
        <strain evidence="4">cv. Tatra</strain>
        <tissue evidence="3">Young leaves</tissue>
    </source>
</reference>
<gene>
    <name evidence="3" type="ORF">L195_g037783</name>
</gene>
<name>A0A2K3LT98_TRIPR</name>
<evidence type="ECO:0000256" key="1">
    <source>
        <dbReference type="ARBA" id="ARBA00022821"/>
    </source>
</evidence>
<dbReference type="PANTHER" id="PTHR33463">
    <property type="entry name" value="NB-ARC DOMAIN-CONTAINING PROTEIN-RELATED"/>
    <property type="match status" value="1"/>
</dbReference>
<comment type="caution">
    <text evidence="3">The sequence shown here is derived from an EMBL/GenBank/DDBJ whole genome shotgun (WGS) entry which is preliminary data.</text>
</comment>
<dbReference type="Pfam" id="PF23247">
    <property type="entry name" value="LRR_RPS2"/>
    <property type="match status" value="1"/>
</dbReference>
<evidence type="ECO:0000313" key="3">
    <source>
        <dbReference type="EMBL" id="PNX81758.1"/>
    </source>
</evidence>
<dbReference type="PANTHER" id="PTHR33463:SF209">
    <property type="entry name" value="DISEASE RESISTANCE PROTEIN RPS2-LIKE"/>
    <property type="match status" value="1"/>
</dbReference>
<dbReference type="InterPro" id="IPR032675">
    <property type="entry name" value="LRR_dom_sf"/>
</dbReference>
<evidence type="ECO:0000313" key="4">
    <source>
        <dbReference type="Proteomes" id="UP000236291"/>
    </source>
</evidence>
<dbReference type="STRING" id="57577.A0A2K3LT98"/>
<reference evidence="3 4" key="1">
    <citation type="journal article" date="2014" name="Am. J. Bot.">
        <title>Genome assembly and annotation for red clover (Trifolium pratense; Fabaceae).</title>
        <authorList>
            <person name="Istvanek J."/>
            <person name="Jaros M."/>
            <person name="Krenek A."/>
            <person name="Repkova J."/>
        </authorList>
    </citation>
    <scope>NUCLEOTIDE SEQUENCE [LARGE SCALE GENOMIC DNA]</scope>
    <source>
        <strain evidence="4">cv. Tatra</strain>
        <tissue evidence="3">Young leaves</tissue>
    </source>
</reference>
<feature type="non-terminal residue" evidence="3">
    <location>
        <position position="1"/>
    </location>
</feature>